<accession>A0A6J4EAD8</accession>
<evidence type="ECO:0000256" key="1">
    <source>
        <dbReference type="ARBA" id="ARBA00023015"/>
    </source>
</evidence>
<dbReference type="GO" id="GO:0003700">
    <property type="term" value="F:DNA-binding transcription factor activity"/>
    <property type="evidence" value="ECO:0007669"/>
    <property type="project" value="InterPro"/>
</dbReference>
<evidence type="ECO:0000259" key="4">
    <source>
        <dbReference type="PROSITE" id="PS50949"/>
    </source>
</evidence>
<organism evidence="5 7">
    <name type="scientific">Pseudomonas tohonis</name>
    <dbReference type="NCBI Taxonomy" id="2725477"/>
    <lineage>
        <taxon>Bacteria</taxon>
        <taxon>Pseudomonadati</taxon>
        <taxon>Pseudomonadota</taxon>
        <taxon>Gammaproteobacteria</taxon>
        <taxon>Pseudomonadales</taxon>
        <taxon>Pseudomonadaceae</taxon>
        <taxon>Pseudomonas</taxon>
    </lineage>
</organism>
<evidence type="ECO:0000256" key="2">
    <source>
        <dbReference type="ARBA" id="ARBA00023125"/>
    </source>
</evidence>
<evidence type="ECO:0000313" key="7">
    <source>
        <dbReference type="Proteomes" id="UP000509383"/>
    </source>
</evidence>
<dbReference type="CDD" id="cd07377">
    <property type="entry name" value="WHTH_GntR"/>
    <property type="match status" value="1"/>
</dbReference>
<evidence type="ECO:0000256" key="3">
    <source>
        <dbReference type="ARBA" id="ARBA00023163"/>
    </source>
</evidence>
<dbReference type="InterPro" id="IPR000524">
    <property type="entry name" value="Tscrpt_reg_HTH_GntR"/>
</dbReference>
<dbReference type="SMART" id="SM00895">
    <property type="entry name" value="FCD"/>
    <property type="match status" value="1"/>
</dbReference>
<dbReference type="InterPro" id="IPR008920">
    <property type="entry name" value="TF_FadR/GntR_C"/>
</dbReference>
<dbReference type="InterPro" id="IPR011711">
    <property type="entry name" value="GntR_C"/>
</dbReference>
<name>A0A6J4EAD8_9PSED</name>
<keyword evidence="3" id="KW-0804">Transcription</keyword>
<dbReference type="InterPro" id="IPR036388">
    <property type="entry name" value="WH-like_DNA-bd_sf"/>
</dbReference>
<dbReference type="SUPFAM" id="SSF48008">
    <property type="entry name" value="GntR ligand-binding domain-like"/>
    <property type="match status" value="1"/>
</dbReference>
<feature type="domain" description="HTH gntR-type" evidence="4">
    <location>
        <begin position="12"/>
        <end position="79"/>
    </location>
</feature>
<gene>
    <name evidence="5" type="ORF">TUM18999_36720</name>
    <name evidence="6" type="ORF">TUM20286_42630</name>
</gene>
<protein>
    <submittedName>
        <fullName evidence="5">GntR family transcriptional regulator</fullName>
    </submittedName>
</protein>
<dbReference type="Proteomes" id="UP000509383">
    <property type="component" value="Chromosome"/>
</dbReference>
<dbReference type="Pfam" id="PF07729">
    <property type="entry name" value="FCD"/>
    <property type="match status" value="1"/>
</dbReference>
<dbReference type="PANTHER" id="PTHR43537:SF45">
    <property type="entry name" value="GNTR FAMILY REGULATORY PROTEIN"/>
    <property type="match status" value="1"/>
</dbReference>
<evidence type="ECO:0000313" key="5">
    <source>
        <dbReference type="EMBL" id="BCG25481.1"/>
    </source>
</evidence>
<evidence type="ECO:0000313" key="8">
    <source>
        <dbReference type="Proteomes" id="UP001054892"/>
    </source>
</evidence>
<dbReference type="AlphaFoldDB" id="A0A6J4EAD8"/>
<dbReference type="PANTHER" id="PTHR43537">
    <property type="entry name" value="TRANSCRIPTIONAL REGULATOR, GNTR FAMILY"/>
    <property type="match status" value="1"/>
</dbReference>
<dbReference type="EMBL" id="AP023189">
    <property type="protein sequence ID" value="BCG25481.1"/>
    <property type="molecule type" value="Genomic_DNA"/>
</dbReference>
<evidence type="ECO:0000313" key="6">
    <source>
        <dbReference type="EMBL" id="GJN54511.1"/>
    </source>
</evidence>
<dbReference type="InterPro" id="IPR036390">
    <property type="entry name" value="WH_DNA-bd_sf"/>
</dbReference>
<dbReference type="SMART" id="SM00345">
    <property type="entry name" value="HTH_GNTR"/>
    <property type="match status" value="1"/>
</dbReference>
<keyword evidence="8" id="KW-1185">Reference proteome</keyword>
<dbReference type="KEGG" id="ptw:TUM18999_36720"/>
<dbReference type="GO" id="GO:0003677">
    <property type="term" value="F:DNA binding"/>
    <property type="evidence" value="ECO:0007669"/>
    <property type="project" value="UniProtKB-KW"/>
</dbReference>
<dbReference type="EMBL" id="BQKM01000011">
    <property type="protein sequence ID" value="GJN54511.1"/>
    <property type="molecule type" value="Genomic_DNA"/>
</dbReference>
<dbReference type="Pfam" id="PF00392">
    <property type="entry name" value="GntR"/>
    <property type="match status" value="1"/>
</dbReference>
<dbReference type="Proteomes" id="UP001054892">
    <property type="component" value="Unassembled WGS sequence"/>
</dbReference>
<keyword evidence="1" id="KW-0805">Transcription regulation</keyword>
<dbReference type="PROSITE" id="PS50949">
    <property type="entry name" value="HTH_GNTR"/>
    <property type="match status" value="1"/>
</dbReference>
<dbReference type="Gene3D" id="1.10.10.10">
    <property type="entry name" value="Winged helix-like DNA-binding domain superfamily/Winged helix DNA-binding domain"/>
    <property type="match status" value="1"/>
</dbReference>
<dbReference type="Gene3D" id="1.20.120.530">
    <property type="entry name" value="GntR ligand-binding domain-like"/>
    <property type="match status" value="1"/>
</dbReference>
<keyword evidence="2" id="KW-0238">DNA-binding</keyword>
<sequence>MEAAPGRAGRPQSLVDGIYQRLKEDISEFRLLPGDRFSEGEVAGRMAASRTPVRQALYRLEREGYLEVHFRSGWQVRPFDFERFEALYDLRIVLELAAVERLCRRAGERPGPLAVLCRTWQVEEGERLVDGRAVAELDEAFHCQLVAAAGNAEMARVHRELSERIRIVRRLDFTQAQRVAATYEEHGHILAAMLDGRCAEAQQLLREHVERSKAQVRGITQQRLWAARQREAAGAPVRTG</sequence>
<dbReference type="SUPFAM" id="SSF46785">
    <property type="entry name" value="Winged helix' DNA-binding domain"/>
    <property type="match status" value="1"/>
</dbReference>
<proteinExistence type="predicted"/>
<reference evidence="5 7" key="1">
    <citation type="submission" date="2020-05" db="EMBL/GenBank/DDBJ databases">
        <title>Characterization of novel class B3 metallo-beta-lactamase from novel Pseudomonas species.</title>
        <authorList>
            <person name="Yamada K."/>
            <person name="Aoki K."/>
            <person name="Ishii Y."/>
        </authorList>
    </citation>
    <scope>NUCLEOTIDE SEQUENCE [LARGE SCALE GENOMIC DNA]</scope>
    <source>
        <strain evidence="5 7">TUM18999</strain>
        <strain evidence="6 8">TUM20286</strain>
    </source>
</reference>